<dbReference type="AlphaFoldDB" id="A0A937FWG4"/>
<reference evidence="1" key="1">
    <citation type="submission" date="2021-01" db="EMBL/GenBank/DDBJ databases">
        <title>Fulvivirga kasyanovii gen. nov., sp nov., a novel member of the phylum Bacteroidetes isolated from seawater in a mussel farm.</title>
        <authorList>
            <person name="Zhao L.-H."/>
            <person name="Wang Z.-J."/>
        </authorList>
    </citation>
    <scope>NUCLEOTIDE SEQUENCE</scope>
    <source>
        <strain evidence="1">29W222</strain>
    </source>
</reference>
<sequence>MKNLLIAVLFVLPGILYCQTEINQSFDASAVSSISLNFTYPELIQIKTWDKKELLIKGTVMINNGENDSAFKLKSTHDNSKLVINSEIENLDDLPKKITVKKDGETYVFNTDNWNDPELKKFYKENGQGHEYVTHGVHKEIKLEIFVPSNKALEVNAKYGIVEVLYYEASLEINAKYGGVDVSVSPSSRRNIQARTKFGEIFTNLGDDFEYTRSDVLDYGKWIVVSKKLNGGGVKCYLESKYGNVYIRK</sequence>
<proteinExistence type="predicted"/>
<keyword evidence="2" id="KW-1185">Reference proteome</keyword>
<organism evidence="1 2">
    <name type="scientific">Fulvivirga marina</name>
    <dbReference type="NCBI Taxonomy" id="2494733"/>
    <lineage>
        <taxon>Bacteria</taxon>
        <taxon>Pseudomonadati</taxon>
        <taxon>Bacteroidota</taxon>
        <taxon>Cytophagia</taxon>
        <taxon>Cytophagales</taxon>
        <taxon>Fulvivirgaceae</taxon>
        <taxon>Fulvivirga</taxon>
    </lineage>
</organism>
<gene>
    <name evidence="1" type="ORF">JMN32_13425</name>
</gene>
<evidence type="ECO:0000313" key="2">
    <source>
        <dbReference type="Proteomes" id="UP000614216"/>
    </source>
</evidence>
<dbReference type="Proteomes" id="UP000614216">
    <property type="component" value="Unassembled WGS sequence"/>
</dbReference>
<protein>
    <submittedName>
        <fullName evidence="1">Uncharacterized protein</fullName>
    </submittedName>
</protein>
<accession>A0A937FWG4</accession>
<comment type="caution">
    <text evidence="1">The sequence shown here is derived from an EMBL/GenBank/DDBJ whole genome shotgun (WGS) entry which is preliminary data.</text>
</comment>
<evidence type="ECO:0000313" key="1">
    <source>
        <dbReference type="EMBL" id="MBL6447314.1"/>
    </source>
</evidence>
<dbReference type="RefSeq" id="WP_202856828.1">
    <property type="nucleotide sequence ID" value="NZ_JAEUGD010000042.1"/>
</dbReference>
<dbReference type="EMBL" id="JAEUGD010000042">
    <property type="protein sequence ID" value="MBL6447314.1"/>
    <property type="molecule type" value="Genomic_DNA"/>
</dbReference>
<name>A0A937FWG4_9BACT</name>